<protein>
    <submittedName>
        <fullName evidence="1">Uncharacterized protein</fullName>
    </submittedName>
</protein>
<sequence>MWRSRYRIFVSRHRSSLGVAGFVAVMAAVLYPVCLRPLWHVEEYKRKQSEYRGNFYAGHVATA</sequence>
<comment type="caution">
    <text evidence="1">The sequence shown here is derived from an EMBL/GenBank/DDBJ whole genome shotgun (WGS) entry which is preliminary data.</text>
</comment>
<feature type="non-terminal residue" evidence="1">
    <location>
        <position position="63"/>
    </location>
</feature>
<reference evidence="1" key="1">
    <citation type="journal article" date="2023" name="DNA Res.">
        <title>Chromosome-level genome assembly of Phrynocephalus forsythii using third-generation DNA sequencing and Hi-C analysis.</title>
        <authorList>
            <person name="Qi Y."/>
            <person name="Zhao W."/>
            <person name="Zhao Y."/>
            <person name="Niu C."/>
            <person name="Cao S."/>
            <person name="Zhang Y."/>
        </authorList>
    </citation>
    <scope>NUCLEOTIDE SEQUENCE</scope>
    <source>
        <tissue evidence="1">Muscle</tissue>
    </source>
</reference>
<name>A0A9Q1B1U5_9SAUR</name>
<dbReference type="Pfam" id="PF15061">
    <property type="entry name" value="MITRAC7_Phoenixin"/>
    <property type="match status" value="1"/>
</dbReference>
<gene>
    <name evidence="1" type="ORF">JRQ81_016824</name>
</gene>
<dbReference type="InterPro" id="IPR027917">
    <property type="entry name" value="MITRAC7/Phoenixin"/>
</dbReference>
<proteinExistence type="predicted"/>
<accession>A0A9Q1B1U5</accession>
<keyword evidence="2" id="KW-1185">Reference proteome</keyword>
<dbReference type="GO" id="GO:0005739">
    <property type="term" value="C:mitochondrion"/>
    <property type="evidence" value="ECO:0007669"/>
    <property type="project" value="GOC"/>
</dbReference>
<dbReference type="Proteomes" id="UP001142489">
    <property type="component" value="Unassembled WGS sequence"/>
</dbReference>
<dbReference type="GO" id="GO:0033617">
    <property type="term" value="P:mitochondrial respiratory chain complex IV assembly"/>
    <property type="evidence" value="ECO:0007669"/>
    <property type="project" value="InterPro"/>
</dbReference>
<dbReference type="GO" id="GO:0016020">
    <property type="term" value="C:membrane"/>
    <property type="evidence" value="ECO:0007669"/>
    <property type="project" value="InterPro"/>
</dbReference>
<organism evidence="1 2">
    <name type="scientific">Phrynocephalus forsythii</name>
    <dbReference type="NCBI Taxonomy" id="171643"/>
    <lineage>
        <taxon>Eukaryota</taxon>
        <taxon>Metazoa</taxon>
        <taxon>Chordata</taxon>
        <taxon>Craniata</taxon>
        <taxon>Vertebrata</taxon>
        <taxon>Euteleostomi</taxon>
        <taxon>Lepidosauria</taxon>
        <taxon>Squamata</taxon>
        <taxon>Bifurcata</taxon>
        <taxon>Unidentata</taxon>
        <taxon>Episquamata</taxon>
        <taxon>Toxicofera</taxon>
        <taxon>Iguania</taxon>
        <taxon>Acrodonta</taxon>
        <taxon>Agamidae</taxon>
        <taxon>Agaminae</taxon>
        <taxon>Phrynocephalus</taxon>
    </lineage>
</organism>
<evidence type="ECO:0000313" key="1">
    <source>
        <dbReference type="EMBL" id="KAJ7327065.1"/>
    </source>
</evidence>
<dbReference type="AlphaFoldDB" id="A0A9Q1B1U5"/>
<evidence type="ECO:0000313" key="2">
    <source>
        <dbReference type="Proteomes" id="UP001142489"/>
    </source>
</evidence>
<dbReference type="EMBL" id="JAPFRF010000007">
    <property type="protein sequence ID" value="KAJ7327065.1"/>
    <property type="molecule type" value="Genomic_DNA"/>
</dbReference>